<reference evidence="6 7" key="1">
    <citation type="submission" date="2019-06" db="EMBL/GenBank/DDBJ databases">
        <authorList>
            <person name="Li J."/>
        </authorList>
    </citation>
    <scope>NUCLEOTIDE SEQUENCE [LARGE SCALE GENOMIC DNA]</scope>
    <source>
        <strain evidence="6 7">CGMCC 1.8012</strain>
    </source>
</reference>
<dbReference type="SUPFAM" id="SSF53850">
    <property type="entry name" value="Periplasmic binding protein-like II"/>
    <property type="match status" value="1"/>
</dbReference>
<dbReference type="InterPro" id="IPR036388">
    <property type="entry name" value="WH-like_DNA-bd_sf"/>
</dbReference>
<keyword evidence="2" id="KW-0805">Transcription regulation</keyword>
<comment type="caution">
    <text evidence="6">The sequence shown here is derived from an EMBL/GenBank/DDBJ whole genome shotgun (WGS) entry which is preliminary data.</text>
</comment>
<sequence>MRFSHRVAMEPDDTAADRDRRSGISLRELEVLQALVANGTAISAARRLDISQSAVSRRLAQLEERLGFKLFLRTNGRLVPTIEALSLSEQLAPVLETLARLVHRADRPQGAHEGTLSIVAPPTIAHRFLPSRIAAFKRANPGCQITFDVLASDSLLTGIAEGRFDVGMSDSTVAHEGITSELLLETQAICVLPRDHHLAAFEVIRPEDLHDEPFIALSRRHSSRAAIDRLFDRAGLALRIELEASTNVSVIQFVREGLGVSLLNPFPLVHQMADQVAMRPFLPAIRYSTHFLLPASRAPSAVTRAFMQDVTDSLDRAAYPTPTALR</sequence>
<comment type="similarity">
    <text evidence="1">Belongs to the LysR transcriptional regulatory family.</text>
</comment>
<protein>
    <submittedName>
        <fullName evidence="6">LysR family transcriptional regulator</fullName>
    </submittedName>
</protein>
<dbReference type="AlphaFoldDB" id="A0A5C4R910"/>
<organism evidence="6 7">
    <name type="scientific">Paracoccus haeundaensis</name>
    <dbReference type="NCBI Taxonomy" id="225362"/>
    <lineage>
        <taxon>Bacteria</taxon>
        <taxon>Pseudomonadati</taxon>
        <taxon>Pseudomonadota</taxon>
        <taxon>Alphaproteobacteria</taxon>
        <taxon>Rhodobacterales</taxon>
        <taxon>Paracoccaceae</taxon>
        <taxon>Paracoccus</taxon>
    </lineage>
</organism>
<dbReference type="InterPro" id="IPR005119">
    <property type="entry name" value="LysR_subst-bd"/>
</dbReference>
<keyword evidence="3" id="KW-0238">DNA-binding</keyword>
<evidence type="ECO:0000256" key="3">
    <source>
        <dbReference type="ARBA" id="ARBA00023125"/>
    </source>
</evidence>
<keyword evidence="7" id="KW-1185">Reference proteome</keyword>
<dbReference type="GO" id="GO:0010628">
    <property type="term" value="P:positive regulation of gene expression"/>
    <property type="evidence" value="ECO:0007669"/>
    <property type="project" value="TreeGrafter"/>
</dbReference>
<dbReference type="PROSITE" id="PS50931">
    <property type="entry name" value="HTH_LYSR"/>
    <property type="match status" value="1"/>
</dbReference>
<dbReference type="Gene3D" id="3.40.190.290">
    <property type="match status" value="1"/>
</dbReference>
<evidence type="ECO:0000259" key="5">
    <source>
        <dbReference type="PROSITE" id="PS50931"/>
    </source>
</evidence>
<feature type="domain" description="HTH lysR-type" evidence="5">
    <location>
        <begin position="24"/>
        <end position="81"/>
    </location>
</feature>
<accession>A0A5C4R910</accession>
<evidence type="ECO:0000256" key="1">
    <source>
        <dbReference type="ARBA" id="ARBA00009437"/>
    </source>
</evidence>
<dbReference type="GO" id="GO:0003700">
    <property type="term" value="F:DNA-binding transcription factor activity"/>
    <property type="evidence" value="ECO:0007669"/>
    <property type="project" value="InterPro"/>
</dbReference>
<keyword evidence="4" id="KW-0804">Transcription</keyword>
<dbReference type="PRINTS" id="PR00039">
    <property type="entry name" value="HTHLYSR"/>
</dbReference>
<evidence type="ECO:0000313" key="7">
    <source>
        <dbReference type="Proteomes" id="UP000304880"/>
    </source>
</evidence>
<evidence type="ECO:0000256" key="2">
    <source>
        <dbReference type="ARBA" id="ARBA00023015"/>
    </source>
</evidence>
<dbReference type="Pfam" id="PF00126">
    <property type="entry name" value="HTH_1"/>
    <property type="match status" value="1"/>
</dbReference>
<dbReference type="GO" id="GO:0043565">
    <property type="term" value="F:sequence-specific DNA binding"/>
    <property type="evidence" value="ECO:0007669"/>
    <property type="project" value="TreeGrafter"/>
</dbReference>
<dbReference type="EMBL" id="VDDC01000008">
    <property type="protein sequence ID" value="TNH40473.1"/>
    <property type="molecule type" value="Genomic_DNA"/>
</dbReference>
<dbReference type="Proteomes" id="UP000304880">
    <property type="component" value="Unassembled WGS sequence"/>
</dbReference>
<dbReference type="InterPro" id="IPR000847">
    <property type="entry name" value="LysR_HTH_N"/>
</dbReference>
<dbReference type="Pfam" id="PF03466">
    <property type="entry name" value="LysR_substrate"/>
    <property type="match status" value="1"/>
</dbReference>
<dbReference type="InterPro" id="IPR036390">
    <property type="entry name" value="WH_DNA-bd_sf"/>
</dbReference>
<dbReference type="Gene3D" id="1.10.10.10">
    <property type="entry name" value="Winged helix-like DNA-binding domain superfamily/Winged helix DNA-binding domain"/>
    <property type="match status" value="1"/>
</dbReference>
<name>A0A5C4R910_9RHOB</name>
<evidence type="ECO:0000256" key="4">
    <source>
        <dbReference type="ARBA" id="ARBA00023163"/>
    </source>
</evidence>
<gene>
    <name evidence="6" type="ORF">FHD67_04510</name>
</gene>
<dbReference type="SUPFAM" id="SSF46785">
    <property type="entry name" value="Winged helix' DNA-binding domain"/>
    <property type="match status" value="1"/>
</dbReference>
<dbReference type="PANTHER" id="PTHR30427:SF1">
    <property type="entry name" value="TRANSCRIPTIONAL ACTIVATOR PROTEIN LYSR"/>
    <property type="match status" value="1"/>
</dbReference>
<dbReference type="PANTHER" id="PTHR30427">
    <property type="entry name" value="TRANSCRIPTIONAL ACTIVATOR PROTEIN LYSR"/>
    <property type="match status" value="1"/>
</dbReference>
<proteinExistence type="inferred from homology"/>
<evidence type="ECO:0000313" key="6">
    <source>
        <dbReference type="EMBL" id="TNH40473.1"/>
    </source>
</evidence>